<keyword evidence="1" id="KW-0547">Nucleotide-binding</keyword>
<dbReference type="PANTHER" id="PTHR43261:SF6">
    <property type="entry name" value="ELONGATION FACTOR G-LIKE PROTEIN"/>
    <property type="match status" value="1"/>
</dbReference>
<dbReference type="GO" id="GO:0032790">
    <property type="term" value="P:ribosome disassembly"/>
    <property type="evidence" value="ECO:0007669"/>
    <property type="project" value="TreeGrafter"/>
</dbReference>
<dbReference type="EMBL" id="UINC01000802">
    <property type="protein sequence ID" value="SUZ61426.1"/>
    <property type="molecule type" value="Genomic_DNA"/>
</dbReference>
<evidence type="ECO:0000256" key="2">
    <source>
        <dbReference type="ARBA" id="ARBA00023134"/>
    </source>
</evidence>
<dbReference type="InterPro" id="IPR027417">
    <property type="entry name" value="P-loop_NTPase"/>
</dbReference>
<dbReference type="GO" id="GO:0003746">
    <property type="term" value="F:translation elongation factor activity"/>
    <property type="evidence" value="ECO:0007669"/>
    <property type="project" value="InterPro"/>
</dbReference>
<dbReference type="CDD" id="cd01434">
    <property type="entry name" value="EFG_mtEFG1_IV"/>
    <property type="match status" value="1"/>
</dbReference>
<dbReference type="Gene3D" id="3.40.50.300">
    <property type="entry name" value="P-loop containing nucleotide triphosphate hydrolases"/>
    <property type="match status" value="1"/>
</dbReference>
<dbReference type="InterPro" id="IPR053905">
    <property type="entry name" value="EF-G-like_DII"/>
</dbReference>
<dbReference type="InterPro" id="IPR009022">
    <property type="entry name" value="EFG_III"/>
</dbReference>
<dbReference type="FunFam" id="3.30.70.240:FF:000001">
    <property type="entry name" value="Elongation factor G"/>
    <property type="match status" value="1"/>
</dbReference>
<feature type="domain" description="Tr-type G" evidence="3">
    <location>
        <begin position="7"/>
        <end position="283"/>
    </location>
</feature>
<dbReference type="SUPFAM" id="SSF52540">
    <property type="entry name" value="P-loop containing nucleoside triphosphate hydrolases"/>
    <property type="match status" value="1"/>
</dbReference>
<dbReference type="SUPFAM" id="SSF50447">
    <property type="entry name" value="Translation proteins"/>
    <property type="match status" value="1"/>
</dbReference>
<dbReference type="PROSITE" id="PS51722">
    <property type="entry name" value="G_TR_2"/>
    <property type="match status" value="1"/>
</dbReference>
<dbReference type="SUPFAM" id="SSF54980">
    <property type="entry name" value="EF-G C-terminal domain-like"/>
    <property type="match status" value="2"/>
</dbReference>
<dbReference type="Pfam" id="PF00679">
    <property type="entry name" value="EFG_C"/>
    <property type="match status" value="1"/>
</dbReference>
<dbReference type="Pfam" id="PF22042">
    <property type="entry name" value="EF-G_D2"/>
    <property type="match status" value="1"/>
</dbReference>
<accession>A0A381P3B6</accession>
<keyword evidence="2" id="KW-0342">GTP-binding</keyword>
<dbReference type="CDD" id="cd04170">
    <property type="entry name" value="EF-G_bact"/>
    <property type="match status" value="1"/>
</dbReference>
<dbReference type="AlphaFoldDB" id="A0A381P3B6"/>
<evidence type="ECO:0000259" key="3">
    <source>
        <dbReference type="PROSITE" id="PS51722"/>
    </source>
</evidence>
<gene>
    <name evidence="4" type="ORF">METZ01_LOCUS14280</name>
</gene>
<dbReference type="CDD" id="cd04088">
    <property type="entry name" value="EFG_mtEFG_II"/>
    <property type="match status" value="1"/>
</dbReference>
<dbReference type="PANTHER" id="PTHR43261">
    <property type="entry name" value="TRANSLATION ELONGATION FACTOR G-RELATED"/>
    <property type="match status" value="1"/>
</dbReference>
<dbReference type="NCBIfam" id="NF009381">
    <property type="entry name" value="PRK12740.1-5"/>
    <property type="match status" value="1"/>
</dbReference>
<dbReference type="InterPro" id="IPR009000">
    <property type="entry name" value="Transl_B-barrel_sf"/>
</dbReference>
<organism evidence="4">
    <name type="scientific">marine metagenome</name>
    <dbReference type="NCBI Taxonomy" id="408172"/>
    <lineage>
        <taxon>unclassified sequences</taxon>
        <taxon>metagenomes</taxon>
        <taxon>ecological metagenomes</taxon>
    </lineage>
</organism>
<dbReference type="GO" id="GO:0003924">
    <property type="term" value="F:GTPase activity"/>
    <property type="evidence" value="ECO:0007669"/>
    <property type="project" value="InterPro"/>
</dbReference>
<dbReference type="InterPro" id="IPR005517">
    <property type="entry name" value="Transl_elong_EFG/EF2_IV"/>
</dbReference>
<name>A0A381P3B6_9ZZZZ</name>
<dbReference type="InterPro" id="IPR000640">
    <property type="entry name" value="EFG_V-like"/>
</dbReference>
<dbReference type="Pfam" id="PF14492">
    <property type="entry name" value="EFG_III"/>
    <property type="match status" value="1"/>
</dbReference>
<dbReference type="SUPFAM" id="SSF54211">
    <property type="entry name" value="Ribosomal protein S5 domain 2-like"/>
    <property type="match status" value="1"/>
</dbReference>
<dbReference type="InterPro" id="IPR014721">
    <property type="entry name" value="Ribsml_uS5_D2-typ_fold_subgr"/>
</dbReference>
<sequence>MKNYSTDNIINIALSGHASTGKTILSEAIMYNGGSIHKMGSIEEGTTLSDYREYEINNQHSISLSLMNLEWLDKKFNILDTPGYLDFHGEVKSAMAVADFSALVVSATEGIDVGTELCWDYAEKEFNIPKLFIINMVDKDQSDFDSVLSSLQNRYGRTVFPFTLPINQGPGFNQVADVLRKEIFTFKTDGSGDYSEAVAEGDWSQKLEDMHNELIELIAESDESLLEIFFDKGELSEEELRSGLHQALKSGGLIPVFCVSGATNTGVKRMMDILARYAPCAGDFEKVIGTNPNSGDEVIHGPSINDSLAARVFKTISEEHIGEMSFFRVYSGKVNAGDDLRNTTRNNSEKMRQVYFMNGKNRKDAPQLIAGDIGAALKLKNTHTGDTLADPKGLILLPKINYPTPNMSLAIKPKARGDEEKIANGLAVMHEEDPTFLYRVDSELKQTIISGQGELHLNIALNRITERFHVELDKEIPRVPYRETITGKAESKYRHKKQSGGSGQFAEVWLRVEAANRGDGIDFKNSLVGQNVDRGFVPSVEKGIHNICDDGVIAGCKVVDVKIDFYDGKMHPVDSNDMAFQIAGRHAFIDAVKSAKPKLLEPIYSIKVKIPDDAMGDIMGDISSRRGKVQGMETDGHFQIINAEVPMANLHDYATALKAMSSGRGMFTNEFSHYEDMPHIEAEKVISKWETARAAGE</sequence>
<dbReference type="CDD" id="cd03713">
    <property type="entry name" value="EFG_mtEFG_C"/>
    <property type="match status" value="1"/>
</dbReference>
<dbReference type="Pfam" id="PF00009">
    <property type="entry name" value="GTP_EFTU"/>
    <property type="match status" value="1"/>
</dbReference>
<reference evidence="4" key="1">
    <citation type="submission" date="2018-05" db="EMBL/GenBank/DDBJ databases">
        <authorList>
            <person name="Lanie J.A."/>
            <person name="Ng W.-L."/>
            <person name="Kazmierczak K.M."/>
            <person name="Andrzejewski T.M."/>
            <person name="Davidsen T.M."/>
            <person name="Wayne K.J."/>
            <person name="Tettelin H."/>
            <person name="Glass J.I."/>
            <person name="Rusch D."/>
            <person name="Podicherti R."/>
            <person name="Tsui H.-C.T."/>
            <person name="Winkler M.E."/>
        </authorList>
    </citation>
    <scope>NUCLEOTIDE SEQUENCE</scope>
</reference>
<dbReference type="Gene3D" id="3.30.230.10">
    <property type="match status" value="1"/>
</dbReference>
<evidence type="ECO:0000313" key="4">
    <source>
        <dbReference type="EMBL" id="SUZ61426.1"/>
    </source>
</evidence>
<dbReference type="InterPro" id="IPR035647">
    <property type="entry name" value="EFG_III/V"/>
</dbReference>
<dbReference type="Gene3D" id="3.30.70.870">
    <property type="entry name" value="Elongation Factor G (Translational Gtpase), domain 3"/>
    <property type="match status" value="1"/>
</dbReference>
<dbReference type="Gene3D" id="3.30.70.240">
    <property type="match status" value="1"/>
</dbReference>
<proteinExistence type="predicted"/>
<dbReference type="NCBIfam" id="NF009891">
    <property type="entry name" value="PRK13351.1-1"/>
    <property type="match status" value="1"/>
</dbReference>
<dbReference type="Pfam" id="PF03764">
    <property type="entry name" value="EFG_IV"/>
    <property type="match status" value="1"/>
</dbReference>
<protein>
    <recommendedName>
        <fullName evidence="3">Tr-type G domain-containing protein</fullName>
    </recommendedName>
</protein>
<dbReference type="CDD" id="cd16262">
    <property type="entry name" value="EFG_III"/>
    <property type="match status" value="1"/>
</dbReference>
<dbReference type="InterPro" id="IPR047872">
    <property type="entry name" value="EFG_IV"/>
</dbReference>
<evidence type="ECO:0000256" key="1">
    <source>
        <dbReference type="ARBA" id="ARBA00022741"/>
    </source>
</evidence>
<dbReference type="SMART" id="SM00889">
    <property type="entry name" value="EFG_IV"/>
    <property type="match status" value="1"/>
</dbReference>
<dbReference type="InterPro" id="IPR000795">
    <property type="entry name" value="T_Tr_GTP-bd_dom"/>
</dbReference>
<dbReference type="InterPro" id="IPR020568">
    <property type="entry name" value="Ribosomal_Su5_D2-typ_SF"/>
</dbReference>
<dbReference type="InterPro" id="IPR005225">
    <property type="entry name" value="Small_GTP-bd"/>
</dbReference>
<dbReference type="InterPro" id="IPR041095">
    <property type="entry name" value="EFG_II"/>
</dbReference>
<dbReference type="InterPro" id="IPR035649">
    <property type="entry name" value="EFG_V"/>
</dbReference>
<dbReference type="GO" id="GO:0005525">
    <property type="term" value="F:GTP binding"/>
    <property type="evidence" value="ECO:0007669"/>
    <property type="project" value="UniProtKB-KW"/>
</dbReference>
<dbReference type="NCBIfam" id="TIGR00231">
    <property type="entry name" value="small_GTP"/>
    <property type="match status" value="1"/>
</dbReference>
<dbReference type="SMART" id="SM00838">
    <property type="entry name" value="EFG_C"/>
    <property type="match status" value="1"/>
</dbReference>
<dbReference type="Gene3D" id="2.40.30.10">
    <property type="entry name" value="Translation factors"/>
    <property type="match status" value="1"/>
</dbReference>